<sequence length="444" mass="50518">MDENNLSTPLLQTASQRENHDGNPQSFQSPPPKSIDNSVQKSHSKPPRMSKHRKRSEALKRSIRRKSLDEIIDANESFKDYHDRYTIESTDDYTIHSETTERITNVESSTNNQQLQMIDEEYLPVSTLTKVKAVLVIATTIVACGAYCFAFSDIALGNAAAAAVGVGSEGYTNLIALGIAAGVCLVVTPVVWLNEWKLIRYPAMRRRVNALRKEANNLQREVNFLNMGIHELQTEIEGMEERNAKLQDITHVQDKNMESLVKLVIENQDILDEMRENLRQAVLQDIIKNILRSDEDRDGMLNKVEAKALEARLKLSLDAFGVVFDTEKFYRAIGLSPSLVNVISIVKRLLPDENNRVSSFYSIHSEDDYDSEDDSEDDEFDMFYIPVERETNCLCPDTLRLCQVYHEKMGRRPTLLSLAQHETLRNSMRRLRCEVGLIGCDCDD</sequence>
<accession>A0ABD3NMV9</accession>
<protein>
    <recommendedName>
        <fullName evidence="6">EF-hand domain-containing protein</fullName>
    </recommendedName>
</protein>
<keyword evidence="3" id="KW-1133">Transmembrane helix</keyword>
<evidence type="ECO:0000313" key="4">
    <source>
        <dbReference type="EMBL" id="KAL3777310.1"/>
    </source>
</evidence>
<dbReference type="AlphaFoldDB" id="A0ABD3NMV9"/>
<reference evidence="4 5" key="1">
    <citation type="submission" date="2024-10" db="EMBL/GenBank/DDBJ databases">
        <title>Updated reference genomes for cyclostephanoid diatoms.</title>
        <authorList>
            <person name="Roberts W.R."/>
            <person name="Alverson A.J."/>
        </authorList>
    </citation>
    <scope>NUCLEOTIDE SEQUENCE [LARGE SCALE GENOMIC DNA]</scope>
    <source>
        <strain evidence="4 5">AJA010-31</strain>
    </source>
</reference>
<feature type="compositionally biased region" description="Basic residues" evidence="2">
    <location>
        <begin position="42"/>
        <end position="62"/>
    </location>
</feature>
<keyword evidence="1" id="KW-0175">Coiled coil</keyword>
<proteinExistence type="predicted"/>
<gene>
    <name evidence="4" type="ORF">ACHAWO_005076</name>
</gene>
<evidence type="ECO:0000256" key="2">
    <source>
        <dbReference type="SAM" id="MobiDB-lite"/>
    </source>
</evidence>
<organism evidence="4 5">
    <name type="scientific">Cyclotella atomus</name>
    <dbReference type="NCBI Taxonomy" id="382360"/>
    <lineage>
        <taxon>Eukaryota</taxon>
        <taxon>Sar</taxon>
        <taxon>Stramenopiles</taxon>
        <taxon>Ochrophyta</taxon>
        <taxon>Bacillariophyta</taxon>
        <taxon>Coscinodiscophyceae</taxon>
        <taxon>Thalassiosirophycidae</taxon>
        <taxon>Stephanodiscales</taxon>
        <taxon>Stephanodiscaceae</taxon>
        <taxon>Cyclotella</taxon>
    </lineage>
</organism>
<evidence type="ECO:0008006" key="6">
    <source>
        <dbReference type="Google" id="ProtNLM"/>
    </source>
</evidence>
<feature type="coiled-coil region" evidence="1">
    <location>
        <begin position="201"/>
        <end position="249"/>
    </location>
</feature>
<evidence type="ECO:0000256" key="3">
    <source>
        <dbReference type="SAM" id="Phobius"/>
    </source>
</evidence>
<feature type="region of interest" description="Disordered" evidence="2">
    <location>
        <begin position="1"/>
        <end position="62"/>
    </location>
</feature>
<name>A0ABD3NMV9_9STRA</name>
<dbReference type="EMBL" id="JALLPJ020001052">
    <property type="protein sequence ID" value="KAL3777310.1"/>
    <property type="molecule type" value="Genomic_DNA"/>
</dbReference>
<evidence type="ECO:0000313" key="5">
    <source>
        <dbReference type="Proteomes" id="UP001530400"/>
    </source>
</evidence>
<evidence type="ECO:0000256" key="1">
    <source>
        <dbReference type="SAM" id="Coils"/>
    </source>
</evidence>
<feature type="transmembrane region" description="Helical" evidence="3">
    <location>
        <begin position="174"/>
        <end position="196"/>
    </location>
</feature>
<feature type="compositionally biased region" description="Polar residues" evidence="2">
    <location>
        <begin position="1"/>
        <end position="28"/>
    </location>
</feature>
<keyword evidence="3" id="KW-0812">Transmembrane</keyword>
<keyword evidence="3" id="KW-0472">Membrane</keyword>
<comment type="caution">
    <text evidence="4">The sequence shown here is derived from an EMBL/GenBank/DDBJ whole genome shotgun (WGS) entry which is preliminary data.</text>
</comment>
<feature type="transmembrane region" description="Helical" evidence="3">
    <location>
        <begin position="133"/>
        <end position="154"/>
    </location>
</feature>
<dbReference type="Proteomes" id="UP001530400">
    <property type="component" value="Unassembled WGS sequence"/>
</dbReference>
<keyword evidence="5" id="KW-1185">Reference proteome</keyword>